<organism evidence="2 3">
    <name type="scientific">Racocetra fulgida</name>
    <dbReference type="NCBI Taxonomy" id="60492"/>
    <lineage>
        <taxon>Eukaryota</taxon>
        <taxon>Fungi</taxon>
        <taxon>Fungi incertae sedis</taxon>
        <taxon>Mucoromycota</taxon>
        <taxon>Glomeromycotina</taxon>
        <taxon>Glomeromycetes</taxon>
        <taxon>Diversisporales</taxon>
        <taxon>Gigasporaceae</taxon>
        <taxon>Racocetra</taxon>
    </lineage>
</organism>
<gene>
    <name evidence="2" type="ORF">RFULGI_LOCUS15163</name>
</gene>
<dbReference type="Proteomes" id="UP000789396">
    <property type="component" value="Unassembled WGS sequence"/>
</dbReference>
<name>A0A9N9JA61_9GLOM</name>
<dbReference type="InterPro" id="IPR014811">
    <property type="entry name" value="ArgoL1"/>
</dbReference>
<accession>A0A9N9JA61</accession>
<evidence type="ECO:0000313" key="2">
    <source>
        <dbReference type="EMBL" id="CAG8772508.1"/>
    </source>
</evidence>
<dbReference type="AlphaFoldDB" id="A0A9N9JA61"/>
<feature type="non-terminal residue" evidence="2">
    <location>
        <position position="189"/>
    </location>
</feature>
<comment type="caution">
    <text evidence="2">The sequence shown here is derived from an EMBL/GenBank/DDBJ whole genome shotgun (WGS) entry which is preliminary data.</text>
</comment>
<reference evidence="2" key="1">
    <citation type="submission" date="2021-06" db="EMBL/GenBank/DDBJ databases">
        <authorList>
            <person name="Kallberg Y."/>
            <person name="Tangrot J."/>
            <person name="Rosling A."/>
        </authorList>
    </citation>
    <scope>NUCLEOTIDE SEQUENCE</scope>
    <source>
        <strain evidence="2">IN212</strain>
    </source>
</reference>
<protein>
    <submittedName>
        <fullName evidence="2">468_t:CDS:1</fullName>
    </submittedName>
</protein>
<dbReference type="Pfam" id="PF08699">
    <property type="entry name" value="ArgoL1"/>
    <property type="match status" value="1"/>
</dbReference>
<sequence length="189" mass="22048">LMRQEALREEAIKSMAKRPGYGKFGRQTQLLTNYFEVKKITNVAHFEKYEIIMKLQPRSDGRKVTRQPKQLPTNVQRAIFQQLEKQERNSWFKGVGVVFDGNPTEFKVEVKRIDKIDIGELKKFLEGKEMKWEYFDLAGLRGLNALIHHMPSMKYTQFGESTYLPSTRKSLGGGVELWMGWFESVRPGQ</sequence>
<dbReference type="EMBL" id="CAJVPZ010047429">
    <property type="protein sequence ID" value="CAG8772508.1"/>
    <property type="molecule type" value="Genomic_DNA"/>
</dbReference>
<keyword evidence="3" id="KW-1185">Reference proteome</keyword>
<proteinExistence type="predicted"/>
<feature type="domain" description="Argonaute linker 1" evidence="1">
    <location>
        <begin position="164"/>
        <end position="189"/>
    </location>
</feature>
<feature type="non-terminal residue" evidence="2">
    <location>
        <position position="1"/>
    </location>
</feature>
<evidence type="ECO:0000259" key="1">
    <source>
        <dbReference type="Pfam" id="PF08699"/>
    </source>
</evidence>
<dbReference type="OrthoDB" id="10252740at2759"/>
<evidence type="ECO:0000313" key="3">
    <source>
        <dbReference type="Proteomes" id="UP000789396"/>
    </source>
</evidence>